<gene>
    <name evidence="2" type="ORF">ACRE_065290</name>
</gene>
<dbReference type="PANTHER" id="PTHR20958">
    <property type="entry name" value="GLYCINE N-ACYLTRANSFERASE-LIKE PROTEIN"/>
    <property type="match status" value="1"/>
</dbReference>
<dbReference type="PANTHER" id="PTHR20958:SF6">
    <property type="entry name" value="GLYCINE N-ACYLTRANSFERASE-LIKE PROTEIN"/>
    <property type="match status" value="1"/>
</dbReference>
<dbReference type="InterPro" id="IPR016181">
    <property type="entry name" value="Acyl_CoA_acyltransferase"/>
</dbReference>
<dbReference type="Proteomes" id="UP000029964">
    <property type="component" value="Unassembled WGS sequence"/>
</dbReference>
<reference evidence="3" key="1">
    <citation type="journal article" date="2014" name="Genome Announc.">
        <title>Genome sequence and annotation of Acremonium chrysogenum, producer of the beta-lactam antibiotic cephalosporin C.</title>
        <authorList>
            <person name="Terfehr D."/>
            <person name="Dahlmann T.A."/>
            <person name="Specht T."/>
            <person name="Zadra I."/>
            <person name="Kuernsteiner H."/>
            <person name="Kueck U."/>
        </authorList>
    </citation>
    <scope>NUCLEOTIDE SEQUENCE [LARGE SCALE GENOMIC DNA]</scope>
    <source>
        <strain evidence="3">ATCC 11550 / CBS 779.69 / DSM 880 / IAM 14645 / JCM 23072 / IMI 49137</strain>
    </source>
</reference>
<protein>
    <recommendedName>
        <fullName evidence="1">N-acetyltransferase domain-containing protein</fullName>
    </recommendedName>
</protein>
<dbReference type="AlphaFoldDB" id="A0A086T062"/>
<proteinExistence type="predicted"/>
<dbReference type="HOGENOM" id="CLU_030809_1_0_1"/>
<dbReference type="GO" id="GO:0016747">
    <property type="term" value="F:acyltransferase activity, transferring groups other than amino-acyl groups"/>
    <property type="evidence" value="ECO:0007669"/>
    <property type="project" value="InterPro"/>
</dbReference>
<dbReference type="STRING" id="857340.A0A086T062"/>
<dbReference type="OrthoDB" id="61870at2759"/>
<dbReference type="PROSITE" id="PS51186">
    <property type="entry name" value="GNAT"/>
    <property type="match status" value="1"/>
</dbReference>
<keyword evidence="3" id="KW-1185">Reference proteome</keyword>
<dbReference type="SUPFAM" id="SSF55729">
    <property type="entry name" value="Acyl-CoA N-acyltransferases (Nat)"/>
    <property type="match status" value="1"/>
</dbReference>
<feature type="domain" description="N-acetyltransferase" evidence="1">
    <location>
        <begin position="140"/>
        <end position="292"/>
    </location>
</feature>
<accession>A0A086T062</accession>
<evidence type="ECO:0000313" key="2">
    <source>
        <dbReference type="EMBL" id="KFH42744.1"/>
    </source>
</evidence>
<dbReference type="Pfam" id="PF08445">
    <property type="entry name" value="FR47"/>
    <property type="match status" value="1"/>
</dbReference>
<evidence type="ECO:0000313" key="3">
    <source>
        <dbReference type="Proteomes" id="UP000029964"/>
    </source>
</evidence>
<dbReference type="Gene3D" id="3.40.630.30">
    <property type="match status" value="1"/>
</dbReference>
<name>A0A086T062_HAPC1</name>
<dbReference type="InterPro" id="IPR000182">
    <property type="entry name" value="GNAT_dom"/>
</dbReference>
<sequence length="292" mass="32430">MSIRTETFLHVTDEVEDLLKAHIPYSLPLLRRLQTSKYRQAGASTSTESRTILVTGAHDDGRPQHQRFTAAYLDLSGGPETQMWLYSTLENAKLPPSHDDEAYYRKQLSELVRAVTSLVREYGSEAMHYPGGLLLGTLSTPVRRLLEDMDRVRPRATGYYDKWLFRAEDLPPEGELAELPRGMRPLLASLPSEVIRLDNGTPVAWAFLGPDGSLISLHCEEPYRRRGLSKALAAKLMRRGPGAYADDGWASADVAGDNLASRAMCKSLGGTRHWEVSWVLFDVTDDGVGDSG</sequence>
<comment type="caution">
    <text evidence="2">The sequence shown here is derived from an EMBL/GenBank/DDBJ whole genome shotgun (WGS) entry which is preliminary data.</text>
</comment>
<organism evidence="2 3">
    <name type="scientific">Hapsidospora chrysogenum (strain ATCC 11550 / CBS 779.69 / DSM 880 / IAM 14645 / JCM 23072 / IMI 49137)</name>
    <name type="common">Acremonium chrysogenum</name>
    <dbReference type="NCBI Taxonomy" id="857340"/>
    <lineage>
        <taxon>Eukaryota</taxon>
        <taxon>Fungi</taxon>
        <taxon>Dikarya</taxon>
        <taxon>Ascomycota</taxon>
        <taxon>Pezizomycotina</taxon>
        <taxon>Sordariomycetes</taxon>
        <taxon>Hypocreomycetidae</taxon>
        <taxon>Hypocreales</taxon>
        <taxon>Bionectriaceae</taxon>
        <taxon>Hapsidospora</taxon>
    </lineage>
</organism>
<evidence type="ECO:0000259" key="1">
    <source>
        <dbReference type="PROSITE" id="PS51186"/>
    </source>
</evidence>
<dbReference type="InterPro" id="IPR013653">
    <property type="entry name" value="GCN5-like_dom"/>
</dbReference>
<dbReference type="InterPro" id="IPR053225">
    <property type="entry name" value="Acyl-CoA_N-acyltransferase"/>
</dbReference>
<dbReference type="EMBL" id="JPKY01000086">
    <property type="protein sequence ID" value="KFH42744.1"/>
    <property type="molecule type" value="Genomic_DNA"/>
</dbReference>